<dbReference type="GO" id="GO:0003677">
    <property type="term" value="F:DNA binding"/>
    <property type="evidence" value="ECO:0007669"/>
    <property type="project" value="InterPro"/>
</dbReference>
<dbReference type="GO" id="GO:0006325">
    <property type="term" value="P:chromatin organization"/>
    <property type="evidence" value="ECO:0007669"/>
    <property type="project" value="UniProtKB-KW"/>
</dbReference>
<feature type="transmembrane region" description="Helical" evidence="7">
    <location>
        <begin position="67"/>
        <end position="90"/>
    </location>
</feature>
<feature type="coiled-coil region" evidence="5">
    <location>
        <begin position="302"/>
        <end position="353"/>
    </location>
</feature>
<dbReference type="GO" id="GO:0006886">
    <property type="term" value="P:intracellular protein transport"/>
    <property type="evidence" value="ECO:0007669"/>
    <property type="project" value="InterPro"/>
</dbReference>
<evidence type="ECO:0000256" key="3">
    <source>
        <dbReference type="ARBA" id="ARBA00022853"/>
    </source>
</evidence>
<proteinExistence type="predicted"/>
<accession>A0AAE1TLY3</accession>
<feature type="domain" description="SAMD1-like winged helix (WH)" evidence="8">
    <location>
        <begin position="1"/>
        <end position="42"/>
    </location>
</feature>
<evidence type="ECO:0000256" key="5">
    <source>
        <dbReference type="SAM" id="Coils"/>
    </source>
</evidence>
<keyword evidence="4" id="KW-0539">Nucleus</keyword>
<keyword evidence="7" id="KW-1133">Transmembrane helix</keyword>
<keyword evidence="2" id="KW-0597">Phosphoprotein</keyword>
<dbReference type="InterPro" id="IPR048589">
    <property type="entry name" value="SAMD1-like_WH"/>
</dbReference>
<organism evidence="9 10">
    <name type="scientific">Petrolisthes manimaculis</name>
    <dbReference type="NCBI Taxonomy" id="1843537"/>
    <lineage>
        <taxon>Eukaryota</taxon>
        <taxon>Metazoa</taxon>
        <taxon>Ecdysozoa</taxon>
        <taxon>Arthropoda</taxon>
        <taxon>Crustacea</taxon>
        <taxon>Multicrustacea</taxon>
        <taxon>Malacostraca</taxon>
        <taxon>Eumalacostraca</taxon>
        <taxon>Eucarida</taxon>
        <taxon>Decapoda</taxon>
        <taxon>Pleocyemata</taxon>
        <taxon>Anomura</taxon>
        <taxon>Galatheoidea</taxon>
        <taxon>Porcellanidae</taxon>
        <taxon>Petrolisthes</taxon>
    </lineage>
</organism>
<name>A0AAE1TLY3_9EUCA</name>
<dbReference type="Proteomes" id="UP001292094">
    <property type="component" value="Unassembled WGS sequence"/>
</dbReference>
<evidence type="ECO:0000256" key="2">
    <source>
        <dbReference type="ARBA" id="ARBA00022553"/>
    </source>
</evidence>
<evidence type="ECO:0000313" key="10">
    <source>
        <dbReference type="Proteomes" id="UP001292094"/>
    </source>
</evidence>
<dbReference type="EMBL" id="JAWZYT010005473">
    <property type="protein sequence ID" value="KAK4290463.1"/>
    <property type="molecule type" value="Genomic_DNA"/>
</dbReference>
<keyword evidence="5" id="KW-0175">Coiled coil</keyword>
<keyword evidence="7" id="KW-0812">Transmembrane</keyword>
<dbReference type="Pfam" id="PF04871">
    <property type="entry name" value="Uso1_p115_C"/>
    <property type="match status" value="1"/>
</dbReference>
<evidence type="ECO:0000259" key="8">
    <source>
        <dbReference type="PROSITE" id="PS52014"/>
    </source>
</evidence>
<reference evidence="9" key="1">
    <citation type="submission" date="2023-11" db="EMBL/GenBank/DDBJ databases">
        <title>Genome assemblies of two species of porcelain crab, Petrolisthes cinctipes and Petrolisthes manimaculis (Anomura: Porcellanidae).</title>
        <authorList>
            <person name="Angst P."/>
        </authorList>
    </citation>
    <scope>NUCLEOTIDE SEQUENCE</scope>
    <source>
        <strain evidence="9">PB745_02</strain>
        <tissue evidence="9">Gill</tissue>
    </source>
</reference>
<feature type="transmembrane region" description="Helical" evidence="7">
    <location>
        <begin position="102"/>
        <end position="123"/>
    </location>
</feature>
<dbReference type="Gene3D" id="1.20.1740.10">
    <property type="entry name" value="Amino acid/polyamine transporter I"/>
    <property type="match status" value="1"/>
</dbReference>
<dbReference type="GO" id="GO:0005634">
    <property type="term" value="C:nucleus"/>
    <property type="evidence" value="ECO:0007669"/>
    <property type="project" value="UniProtKB-SubCell"/>
</dbReference>
<dbReference type="InterPro" id="IPR006955">
    <property type="entry name" value="Uso1_p115_C"/>
</dbReference>
<keyword evidence="10" id="KW-1185">Reference proteome</keyword>
<comment type="subcellular location">
    <subcellularLocation>
        <location evidence="1">Nucleus</location>
    </subcellularLocation>
</comment>
<dbReference type="PANTHER" id="PTHR11785:SF240">
    <property type="entry name" value="LD25378P"/>
    <property type="match status" value="1"/>
</dbReference>
<dbReference type="PANTHER" id="PTHR11785">
    <property type="entry name" value="AMINO ACID TRANSPORTER"/>
    <property type="match status" value="1"/>
</dbReference>
<evidence type="ECO:0000256" key="4">
    <source>
        <dbReference type="ARBA" id="ARBA00023242"/>
    </source>
</evidence>
<feature type="compositionally biased region" description="Basic and acidic residues" evidence="6">
    <location>
        <begin position="210"/>
        <end position="220"/>
    </location>
</feature>
<comment type="caution">
    <text evidence="9">The sequence shown here is derived from an EMBL/GenBank/DDBJ whole genome shotgun (WGS) entry which is preliminary data.</text>
</comment>
<evidence type="ECO:0000256" key="7">
    <source>
        <dbReference type="SAM" id="Phobius"/>
    </source>
</evidence>
<dbReference type="PROSITE" id="PS52014">
    <property type="entry name" value="SAMD1_WH"/>
    <property type="match status" value="1"/>
</dbReference>
<dbReference type="GO" id="GO:0016192">
    <property type="term" value="P:vesicle-mediated transport"/>
    <property type="evidence" value="ECO:0007669"/>
    <property type="project" value="InterPro"/>
</dbReference>
<evidence type="ECO:0000256" key="6">
    <source>
        <dbReference type="SAM" id="MobiDB-lite"/>
    </source>
</evidence>
<dbReference type="AlphaFoldDB" id="A0AAE1TLY3"/>
<evidence type="ECO:0000313" key="9">
    <source>
        <dbReference type="EMBL" id="KAK4290463.1"/>
    </source>
</evidence>
<keyword evidence="7" id="KW-0472">Membrane</keyword>
<dbReference type="InterPro" id="IPR050598">
    <property type="entry name" value="AminoAcid_Transporter"/>
</dbReference>
<evidence type="ECO:0000256" key="1">
    <source>
        <dbReference type="ARBA" id="ARBA00004123"/>
    </source>
</evidence>
<sequence length="484" mass="55353">MSRMHTMESDEVEKHLEECASDNLIAVTRKVGQKGSKVGIEQEGFRLPTPPASISMVMFMTSDVRVLINYFSFSGNLMGLLYISTFFYFRIKHPDMHRPIKVWIGFPIMYFIIGIFLTVFPAIRQPMEVVASLVVIATSLPVYYLAIHRKDKPKCLTRFMDKVAYYSQLLFLAVPEEKECRCQGKRQVLKAQQGINVKVPESTSDVPNASDERGDNESDTKGQVSSDLATLQQQLLEITHARDYYYYEMYKKDTELTALQQQQSQEQEQVQQVVSTNEAKVESQQGRQNAADFFDSLSNPEMENLRKQLEDLQLICEENNEAYSINSLLEEENATLRQQIKEYGIDVKQLQTQLETSAATAATMTKGTSADASALSRCKHLECELDCLKQEQEDLLVLVTDQESKVAEYRLKLQSNSKSLMMRMVKTLISVTHMMMIWMSCSDVLSDVVVTFLSQFTSRFSVVPSLMLYILCPHMKPRGKRYFT</sequence>
<dbReference type="GO" id="GO:0015179">
    <property type="term" value="F:L-amino acid transmembrane transporter activity"/>
    <property type="evidence" value="ECO:0007669"/>
    <property type="project" value="TreeGrafter"/>
</dbReference>
<gene>
    <name evidence="9" type="ORF">Pmani_036625</name>
</gene>
<feature type="region of interest" description="Disordered" evidence="6">
    <location>
        <begin position="200"/>
        <end position="226"/>
    </location>
</feature>
<keyword evidence="3" id="KW-0156">Chromatin regulator</keyword>
<feature type="transmembrane region" description="Helical" evidence="7">
    <location>
        <begin position="129"/>
        <end position="147"/>
    </location>
</feature>
<protein>
    <recommendedName>
        <fullName evidence="8">SAMD1-like winged helix (WH) domain-containing protein</fullName>
    </recommendedName>
</protein>